<dbReference type="Pfam" id="PF13563">
    <property type="entry name" value="2_5_RNA_ligase2"/>
    <property type="match status" value="1"/>
</dbReference>
<dbReference type="AlphaFoldDB" id="A0A6J4KE26"/>
<dbReference type="Gene3D" id="3.90.1140.10">
    <property type="entry name" value="Cyclic phosphodiesterase"/>
    <property type="match status" value="1"/>
</dbReference>
<reference evidence="1" key="1">
    <citation type="submission" date="2020-02" db="EMBL/GenBank/DDBJ databases">
        <authorList>
            <person name="Meier V. D."/>
        </authorList>
    </citation>
    <scope>NUCLEOTIDE SEQUENCE</scope>
    <source>
        <strain evidence="1">AVDCRST_MAG48</strain>
    </source>
</reference>
<dbReference type="InterPro" id="IPR009097">
    <property type="entry name" value="Cyclic_Pdiesterase"/>
</dbReference>
<accession>A0A6J4KE26</accession>
<protein>
    <recommendedName>
        <fullName evidence="2">2'-5' RNA ligase</fullName>
    </recommendedName>
</protein>
<dbReference type="SUPFAM" id="SSF55144">
    <property type="entry name" value="LigT-like"/>
    <property type="match status" value="1"/>
</dbReference>
<evidence type="ECO:0000313" key="1">
    <source>
        <dbReference type="EMBL" id="CAA9302299.1"/>
    </source>
</evidence>
<gene>
    <name evidence="1" type="ORF">AVDCRST_MAG48-1424</name>
</gene>
<sequence length="174" mass="18867">MTQSVELALDADAERAVRELWARLADAGLPTEQRATPSPSHRPHVTLLAADRLEPEADAALSGLLEGLDLPLRLGGLLAFGPRRGSVVLARQVVVGRPLLDLQTAVAALCGADPDGHFGPGRWTPHVTLARRVPVEQLSAVVAALGDLPELLATSRRCRRWDSEQRTTWELTRR</sequence>
<proteinExistence type="predicted"/>
<organism evidence="1">
    <name type="scientific">uncultured Friedmanniella sp</name>
    <dbReference type="NCBI Taxonomy" id="335381"/>
    <lineage>
        <taxon>Bacteria</taxon>
        <taxon>Bacillati</taxon>
        <taxon>Actinomycetota</taxon>
        <taxon>Actinomycetes</taxon>
        <taxon>Propionibacteriales</taxon>
        <taxon>Nocardioidaceae</taxon>
        <taxon>Friedmanniella</taxon>
        <taxon>environmental samples</taxon>
    </lineage>
</organism>
<dbReference type="EMBL" id="CADCTS010000207">
    <property type="protein sequence ID" value="CAA9302299.1"/>
    <property type="molecule type" value="Genomic_DNA"/>
</dbReference>
<name>A0A6J4KE26_9ACTN</name>
<evidence type="ECO:0008006" key="2">
    <source>
        <dbReference type="Google" id="ProtNLM"/>
    </source>
</evidence>